<keyword evidence="2" id="KW-0732">Signal</keyword>
<dbReference type="Pfam" id="PF07686">
    <property type="entry name" value="V-set"/>
    <property type="match status" value="1"/>
</dbReference>
<dbReference type="GO" id="GO:0050808">
    <property type="term" value="P:synapse organization"/>
    <property type="evidence" value="ECO:0007669"/>
    <property type="project" value="TreeGrafter"/>
</dbReference>
<keyword evidence="5" id="KW-1185">Reference proteome</keyword>
<dbReference type="PROSITE" id="PS50835">
    <property type="entry name" value="IG_LIKE"/>
    <property type="match status" value="2"/>
</dbReference>
<feature type="domain" description="Ig-like" evidence="3">
    <location>
        <begin position="80"/>
        <end position="176"/>
    </location>
</feature>
<evidence type="ECO:0000256" key="1">
    <source>
        <dbReference type="SAM" id="MobiDB-lite"/>
    </source>
</evidence>
<dbReference type="InterPro" id="IPR013151">
    <property type="entry name" value="Immunoglobulin_dom"/>
</dbReference>
<dbReference type="Gene3D" id="2.60.40.10">
    <property type="entry name" value="Immunoglobulins"/>
    <property type="match status" value="2"/>
</dbReference>
<dbReference type="EMBL" id="JARAKH010000018">
    <property type="protein sequence ID" value="KAK8394618.1"/>
    <property type="molecule type" value="Genomic_DNA"/>
</dbReference>
<evidence type="ECO:0000256" key="2">
    <source>
        <dbReference type="SAM" id="SignalP"/>
    </source>
</evidence>
<protein>
    <recommendedName>
        <fullName evidence="3">Ig-like domain-containing protein</fullName>
    </recommendedName>
</protein>
<feature type="region of interest" description="Disordered" evidence="1">
    <location>
        <begin position="26"/>
        <end position="64"/>
    </location>
</feature>
<dbReference type="GO" id="GO:0032589">
    <property type="term" value="C:neuron projection membrane"/>
    <property type="evidence" value="ECO:0007669"/>
    <property type="project" value="TreeGrafter"/>
</dbReference>
<organism evidence="4 5">
    <name type="scientific">Scylla paramamosain</name>
    <name type="common">Mud crab</name>
    <dbReference type="NCBI Taxonomy" id="85552"/>
    <lineage>
        <taxon>Eukaryota</taxon>
        <taxon>Metazoa</taxon>
        <taxon>Ecdysozoa</taxon>
        <taxon>Arthropoda</taxon>
        <taxon>Crustacea</taxon>
        <taxon>Multicrustacea</taxon>
        <taxon>Malacostraca</taxon>
        <taxon>Eumalacostraca</taxon>
        <taxon>Eucarida</taxon>
        <taxon>Decapoda</taxon>
        <taxon>Pleocyemata</taxon>
        <taxon>Brachyura</taxon>
        <taxon>Eubrachyura</taxon>
        <taxon>Portunoidea</taxon>
        <taxon>Portunidae</taxon>
        <taxon>Portuninae</taxon>
        <taxon>Scylla</taxon>
    </lineage>
</organism>
<dbReference type="InterPro" id="IPR037448">
    <property type="entry name" value="Zig-8"/>
</dbReference>
<proteinExistence type="predicted"/>
<dbReference type="PANTHER" id="PTHR23279">
    <property type="entry name" value="DEFECTIVE PROBOSCIS EXTENSION RESPONSE DPR -RELATED"/>
    <property type="match status" value="1"/>
</dbReference>
<sequence>MTTTTTTFLALLHLLLTCVSLVPGGDGGREQKTQQQQQQPPQKGDESGGEGDRRGGTAAVPHITWGRANTQDEAYFEEAPGGTNLTALVGQKVVLTCVVKNLGKHVVGDRREVSWIRRRDLHVLTVGVYTFTNDDRFQALHAEESDQWSLVINPVTLRDAGVYECQASVKDKKYLLYNLAVEVQQARIEGPTEVYVQKGSTIRLTCRVNTHSDHVGGVTWFRDAHALDYDSPRGGVSVEIEKTPSYTTSKLFITRATKEDVGNYTCMPHFADSASVQGRSRRRCTRQGPPRCTMVP</sequence>
<name>A0AAW0U3H2_SCYPA</name>
<feature type="signal peptide" evidence="2">
    <location>
        <begin position="1"/>
        <end position="27"/>
    </location>
</feature>
<dbReference type="SMART" id="SM00406">
    <property type="entry name" value="IGv"/>
    <property type="match status" value="2"/>
</dbReference>
<dbReference type="SMART" id="SM00409">
    <property type="entry name" value="IG"/>
    <property type="match status" value="2"/>
</dbReference>
<dbReference type="Pfam" id="PF00047">
    <property type="entry name" value="ig"/>
    <property type="match status" value="1"/>
</dbReference>
<comment type="caution">
    <text evidence="4">The sequence shown here is derived from an EMBL/GenBank/DDBJ whole genome shotgun (WGS) entry which is preliminary data.</text>
</comment>
<dbReference type="PANTHER" id="PTHR23279:SF6">
    <property type="entry name" value="DEFECTIVE PROBOSCIS EXTENSION RESPONSE 7, ISOFORM F"/>
    <property type="match status" value="1"/>
</dbReference>
<dbReference type="SMART" id="SM00408">
    <property type="entry name" value="IGc2"/>
    <property type="match status" value="2"/>
</dbReference>
<dbReference type="InterPro" id="IPR013106">
    <property type="entry name" value="Ig_V-set"/>
</dbReference>
<evidence type="ECO:0000313" key="5">
    <source>
        <dbReference type="Proteomes" id="UP001487740"/>
    </source>
</evidence>
<feature type="domain" description="Ig-like" evidence="3">
    <location>
        <begin position="181"/>
        <end position="277"/>
    </location>
</feature>
<gene>
    <name evidence="4" type="ORF">O3P69_005821</name>
</gene>
<dbReference type="InterPro" id="IPR003598">
    <property type="entry name" value="Ig_sub2"/>
</dbReference>
<feature type="chain" id="PRO_5043687809" description="Ig-like domain-containing protein" evidence="2">
    <location>
        <begin position="28"/>
        <end position="296"/>
    </location>
</feature>
<dbReference type="InterPro" id="IPR007110">
    <property type="entry name" value="Ig-like_dom"/>
</dbReference>
<feature type="compositionally biased region" description="Basic and acidic residues" evidence="1">
    <location>
        <begin position="43"/>
        <end position="55"/>
    </location>
</feature>
<evidence type="ECO:0000313" key="4">
    <source>
        <dbReference type="EMBL" id="KAK8394618.1"/>
    </source>
</evidence>
<evidence type="ECO:0000259" key="3">
    <source>
        <dbReference type="PROSITE" id="PS50835"/>
    </source>
</evidence>
<dbReference type="InterPro" id="IPR013783">
    <property type="entry name" value="Ig-like_fold"/>
</dbReference>
<dbReference type="SUPFAM" id="SSF48726">
    <property type="entry name" value="Immunoglobulin"/>
    <property type="match status" value="2"/>
</dbReference>
<dbReference type="AlphaFoldDB" id="A0AAW0U3H2"/>
<dbReference type="Proteomes" id="UP001487740">
    <property type="component" value="Unassembled WGS sequence"/>
</dbReference>
<reference evidence="4 5" key="1">
    <citation type="submission" date="2023-03" db="EMBL/GenBank/DDBJ databases">
        <title>High-quality genome of Scylla paramamosain provides insights in environmental adaptation.</title>
        <authorList>
            <person name="Zhang L."/>
        </authorList>
    </citation>
    <scope>NUCLEOTIDE SEQUENCE [LARGE SCALE GENOMIC DNA]</scope>
    <source>
        <strain evidence="4">LZ_2023a</strain>
        <tissue evidence="4">Muscle</tissue>
    </source>
</reference>
<dbReference type="InterPro" id="IPR003599">
    <property type="entry name" value="Ig_sub"/>
</dbReference>
<accession>A0AAW0U3H2</accession>
<dbReference type="InterPro" id="IPR036179">
    <property type="entry name" value="Ig-like_dom_sf"/>
</dbReference>